<proteinExistence type="predicted"/>
<comment type="caution">
    <text evidence="1">The sequence shown here is derived from an EMBL/GenBank/DDBJ whole genome shotgun (WGS) entry which is preliminary data.</text>
</comment>
<accession>A0A4Q7XZ57</accession>
<name>A0A4Q7XZ57_9BACT</name>
<sequence length="490" mass="55038">MATLPKSETTATKFSFEQDERWLLVQRIVRSKPFVRASQLREILIYVTHQVLLNEGIAIPEHEIACKVLGRREGFNPNDDNIVRVQAGHLRKKLDQYFATEGCDESYVLVIPKGTYVPRFLPKQKKDLRDDAVCKTEQALTEPHSTFVTESLSSRVNQKRTPILFYTRSQRDIESFASDLSEKPLAVSSWTLGSQPSVQWYRLLMAFALGIGAVICFSRLTSTSPSLAATKALPRNIIEQRIFVARSPLSIVTTDSSLVLLQNTLHTDISISDYISGQYPLNLLQYASNAELRVALENAANGRYTSLGDLTIAWRCEELAQQLGTLSTLRYARYMSVRDFEKGNFILIGSRRGNPWTSLFEPQLNFALEEDKQTHLFHFVNKNPQSGEQKTYSNQQEPHGDYLSYVDIALVPNLTKTGYVLLLNGSVMDSNEAAAQLVFDGDLSVPLLRRVNNQDAGKSQAIEIFLRVHSLQGAPSKFDVIATRSAPINS</sequence>
<evidence type="ECO:0000313" key="2">
    <source>
        <dbReference type="Proteomes" id="UP000292958"/>
    </source>
</evidence>
<dbReference type="EMBL" id="SHKW01000007">
    <property type="protein sequence ID" value="RZU29670.1"/>
    <property type="molecule type" value="Genomic_DNA"/>
</dbReference>
<dbReference type="AlphaFoldDB" id="A0A4Q7XZ57"/>
<dbReference type="Proteomes" id="UP000292958">
    <property type="component" value="Unassembled WGS sequence"/>
</dbReference>
<organism evidence="1 2">
    <name type="scientific">Edaphobacter modestus</name>
    <dbReference type="NCBI Taxonomy" id="388466"/>
    <lineage>
        <taxon>Bacteria</taxon>
        <taxon>Pseudomonadati</taxon>
        <taxon>Acidobacteriota</taxon>
        <taxon>Terriglobia</taxon>
        <taxon>Terriglobales</taxon>
        <taxon>Acidobacteriaceae</taxon>
        <taxon>Edaphobacter</taxon>
    </lineage>
</organism>
<gene>
    <name evidence="1" type="ORF">BDD14_6271</name>
</gene>
<reference evidence="1 2" key="1">
    <citation type="submission" date="2019-02" db="EMBL/GenBank/DDBJ databases">
        <title>Genomic Encyclopedia of Archaeal and Bacterial Type Strains, Phase II (KMG-II): from individual species to whole genera.</title>
        <authorList>
            <person name="Goeker M."/>
        </authorList>
    </citation>
    <scope>NUCLEOTIDE SEQUENCE [LARGE SCALE GENOMIC DNA]</scope>
    <source>
        <strain evidence="1 2">DSM 18101</strain>
    </source>
</reference>
<protein>
    <submittedName>
        <fullName evidence="1">Uncharacterized protein</fullName>
    </submittedName>
</protein>
<evidence type="ECO:0000313" key="1">
    <source>
        <dbReference type="EMBL" id="RZU29670.1"/>
    </source>
</evidence>
<keyword evidence="2" id="KW-1185">Reference proteome</keyword>